<dbReference type="RefSeq" id="WP_073493723.1">
    <property type="nucleotide sequence ID" value="NZ_MPOH02000011.1"/>
</dbReference>
<accession>A0A1V6MTX2</accession>
<sequence length="148" mass="15911">MQDTLAVITIVVVGLMVGVEFAVAAFVEPIFNRLPDDARLAAHSDGARLLGRIMPIWYMSSLALGVAWAALAWGGDGVSPVVAGDVLLVVSVVMSVLLLVPINSRARTWSPEGAPADWKQQARRWNVYHYVRVGVITLAFALFAVALV</sequence>
<dbReference type="OrthoDB" id="119926at2"/>
<keyword evidence="1" id="KW-0472">Membrane</keyword>
<dbReference type="EMBL" id="MPOH02000011">
    <property type="protein sequence ID" value="OQD55802.1"/>
    <property type="molecule type" value="Genomic_DNA"/>
</dbReference>
<evidence type="ECO:0000313" key="2">
    <source>
        <dbReference type="EMBL" id="OQD55802.1"/>
    </source>
</evidence>
<proteinExistence type="predicted"/>
<dbReference type="InterPro" id="IPR013901">
    <property type="entry name" value="Anthrone_oxy"/>
</dbReference>
<feature type="transmembrane region" description="Helical" evidence="1">
    <location>
        <begin position="127"/>
        <end position="147"/>
    </location>
</feature>
<keyword evidence="1" id="KW-0812">Transmembrane</keyword>
<gene>
    <name evidence="2" type="ORF">BM536_015180</name>
</gene>
<name>A0A1V6MTX2_9ACTN</name>
<keyword evidence="1" id="KW-1133">Transmembrane helix</keyword>
<protein>
    <recommendedName>
        <fullName evidence="4">DUF1772 domain-containing protein</fullName>
    </recommendedName>
</protein>
<dbReference type="Pfam" id="PF08592">
    <property type="entry name" value="Anthrone_oxy"/>
    <property type="match status" value="1"/>
</dbReference>
<evidence type="ECO:0008006" key="4">
    <source>
        <dbReference type="Google" id="ProtNLM"/>
    </source>
</evidence>
<reference evidence="2 3" key="2">
    <citation type="submission" date="2017-02" db="EMBL/GenBank/DDBJ databases">
        <title>Draft genome sequence of Streptomyces phaeoluteigriseus type strain DSM41896.</title>
        <authorList>
            <person name="Salih T.S."/>
            <person name="Algora Gallardo L."/>
            <person name="Melo Santos T."/>
            <person name="Filgueira Martinez S."/>
            <person name="Herron P.R."/>
        </authorList>
    </citation>
    <scope>NUCLEOTIDE SEQUENCE [LARGE SCALE GENOMIC DNA]</scope>
    <source>
        <strain evidence="2 3">DSM 41896</strain>
    </source>
</reference>
<dbReference type="STRING" id="114686.BM536_015180"/>
<dbReference type="Proteomes" id="UP000184286">
    <property type="component" value="Unassembled WGS sequence"/>
</dbReference>
<feature type="transmembrane region" description="Helical" evidence="1">
    <location>
        <begin position="56"/>
        <end position="75"/>
    </location>
</feature>
<reference evidence="3" key="1">
    <citation type="submission" date="2016-11" db="EMBL/GenBank/DDBJ databases">
        <authorList>
            <person name="Schniete J.K."/>
            <person name="Salih T."/>
            <person name="Algora Gallardo L."/>
            <person name="Martinez Fernandez S."/>
            <person name="Herron P.R."/>
        </authorList>
    </citation>
    <scope>NUCLEOTIDE SEQUENCE [LARGE SCALE GENOMIC DNA]</scope>
    <source>
        <strain evidence="3">DSM 41896</strain>
    </source>
</reference>
<feature type="transmembrane region" description="Helical" evidence="1">
    <location>
        <begin position="6"/>
        <end position="27"/>
    </location>
</feature>
<evidence type="ECO:0000256" key="1">
    <source>
        <dbReference type="SAM" id="Phobius"/>
    </source>
</evidence>
<evidence type="ECO:0000313" key="3">
    <source>
        <dbReference type="Proteomes" id="UP000184286"/>
    </source>
</evidence>
<feature type="transmembrane region" description="Helical" evidence="1">
    <location>
        <begin position="81"/>
        <end position="100"/>
    </location>
</feature>
<organism evidence="2 3">
    <name type="scientific">Streptomyces phaeoluteigriseus</name>
    <dbReference type="NCBI Taxonomy" id="114686"/>
    <lineage>
        <taxon>Bacteria</taxon>
        <taxon>Bacillati</taxon>
        <taxon>Actinomycetota</taxon>
        <taxon>Actinomycetes</taxon>
        <taxon>Kitasatosporales</taxon>
        <taxon>Streptomycetaceae</taxon>
        <taxon>Streptomyces</taxon>
        <taxon>Streptomyces aurantiacus group</taxon>
    </lineage>
</organism>
<comment type="caution">
    <text evidence="2">The sequence shown here is derived from an EMBL/GenBank/DDBJ whole genome shotgun (WGS) entry which is preliminary data.</text>
</comment>
<dbReference type="AlphaFoldDB" id="A0A1V6MTX2"/>